<dbReference type="AlphaFoldDB" id="A0A815V382"/>
<name>A0A815V382_9BILA</name>
<dbReference type="Gene3D" id="2.60.120.260">
    <property type="entry name" value="Galactose-binding domain-like"/>
    <property type="match status" value="1"/>
</dbReference>
<organism evidence="1 2">
    <name type="scientific">Adineta steineri</name>
    <dbReference type="NCBI Taxonomy" id="433720"/>
    <lineage>
        <taxon>Eukaryota</taxon>
        <taxon>Metazoa</taxon>
        <taxon>Spiralia</taxon>
        <taxon>Gnathifera</taxon>
        <taxon>Rotifera</taxon>
        <taxon>Eurotatoria</taxon>
        <taxon>Bdelloidea</taxon>
        <taxon>Adinetida</taxon>
        <taxon>Adinetidae</taxon>
        <taxon>Adineta</taxon>
    </lineage>
</organism>
<evidence type="ECO:0000313" key="1">
    <source>
        <dbReference type="EMBL" id="CAF1524654.1"/>
    </source>
</evidence>
<evidence type="ECO:0000313" key="2">
    <source>
        <dbReference type="Proteomes" id="UP000663845"/>
    </source>
</evidence>
<sequence>MEQYMTSGTPYIKGLYYPINERTKGIKKSEVIKLIRQAGQLILQGFLLPVEPRENLAPDGQLFVEMCEKDKEFCSFVTTRSPDKQFKCLEIWAEDLVQEYKQWNDGGFVDNGNNSIKILPKKYLSFNVLQISVYTNQILVALTQTIQLEQNTNKTLLLISFWYKTWISFSSGSIRLEFYDKLNKKISNEYLKSLSTNLTWTSIQIKKSLSPNAISTKFIIRMFNCLGNVLFTNISIEQIHSFTNPTFLIYPKQDGTIFLQWNFTNNK</sequence>
<protein>
    <submittedName>
        <fullName evidence="1">Uncharacterized protein</fullName>
    </submittedName>
</protein>
<comment type="caution">
    <text evidence="1">The sequence shown here is derived from an EMBL/GenBank/DDBJ whole genome shotgun (WGS) entry which is preliminary data.</text>
</comment>
<accession>A0A815V382</accession>
<proteinExistence type="predicted"/>
<dbReference type="Proteomes" id="UP000663845">
    <property type="component" value="Unassembled WGS sequence"/>
</dbReference>
<feature type="non-terminal residue" evidence="1">
    <location>
        <position position="1"/>
    </location>
</feature>
<gene>
    <name evidence="1" type="ORF">JYZ213_LOCUS44775</name>
</gene>
<reference evidence="1" key="1">
    <citation type="submission" date="2021-02" db="EMBL/GenBank/DDBJ databases">
        <authorList>
            <person name="Nowell W R."/>
        </authorList>
    </citation>
    <scope>NUCLEOTIDE SEQUENCE</scope>
</reference>
<dbReference type="EMBL" id="CAJNOG010003064">
    <property type="protein sequence ID" value="CAF1524654.1"/>
    <property type="molecule type" value="Genomic_DNA"/>
</dbReference>